<sequence>MFGLFLLICTTGSDICSYQSAGYIYPDYQNCAADIVAQNLPSSYECLPVDAVNRTGFLGD</sequence>
<dbReference type="Proteomes" id="UP000321307">
    <property type="component" value="Unassembled WGS sequence"/>
</dbReference>
<name>A0A9X9BZG5_9GAMM</name>
<comment type="caution">
    <text evidence="1">The sequence shown here is derived from an EMBL/GenBank/DDBJ whole genome shotgun (WGS) entry which is preliminary data.</text>
</comment>
<reference evidence="1 2" key="1">
    <citation type="submission" date="2019-07" db="EMBL/GenBank/DDBJ databases">
        <title>Serratia strains were isolated from fresh produce.</title>
        <authorList>
            <person name="Cho G.-S."/>
            <person name="Stein M."/>
            <person name="Lee W."/>
            <person name="Suh S.H."/>
            <person name="Franz C.M.A.P."/>
        </authorList>
    </citation>
    <scope>NUCLEOTIDE SEQUENCE [LARGE SCALE GENOMIC DNA]</scope>
    <source>
        <strain evidence="1 2">S17</strain>
    </source>
</reference>
<organism evidence="1 2">
    <name type="scientific">Serratia ureilytica</name>
    <dbReference type="NCBI Taxonomy" id="300181"/>
    <lineage>
        <taxon>Bacteria</taxon>
        <taxon>Pseudomonadati</taxon>
        <taxon>Pseudomonadota</taxon>
        <taxon>Gammaproteobacteria</taxon>
        <taxon>Enterobacterales</taxon>
        <taxon>Yersiniaceae</taxon>
        <taxon>Serratia</taxon>
    </lineage>
</organism>
<protein>
    <recommendedName>
        <fullName evidence="3">DUF1482 family protein</fullName>
    </recommendedName>
</protein>
<accession>A0A9X9BZG5</accession>
<dbReference type="EMBL" id="VOUP01000039">
    <property type="protein sequence ID" value="TXE23929.1"/>
    <property type="molecule type" value="Genomic_DNA"/>
</dbReference>
<dbReference type="AlphaFoldDB" id="A0A9X9BZG5"/>
<evidence type="ECO:0000313" key="2">
    <source>
        <dbReference type="Proteomes" id="UP000321307"/>
    </source>
</evidence>
<evidence type="ECO:0008006" key="3">
    <source>
        <dbReference type="Google" id="ProtNLM"/>
    </source>
</evidence>
<proteinExistence type="predicted"/>
<gene>
    <name evidence="1" type="ORF">FOT63_23970</name>
</gene>
<evidence type="ECO:0000313" key="1">
    <source>
        <dbReference type="EMBL" id="TXE23929.1"/>
    </source>
</evidence>